<accession>Q8KAF9</accession>
<dbReference type="KEGG" id="cte:CT2203"/>
<gene>
    <name evidence="2" type="ordered locus">CT2203</name>
</gene>
<evidence type="ECO:0000256" key="1">
    <source>
        <dbReference type="SAM" id="MobiDB-lite"/>
    </source>
</evidence>
<dbReference type="HOGENOM" id="CLU_2971086_0_0_10"/>
<organism evidence="2 3">
    <name type="scientific">Chlorobaculum tepidum (strain ATCC 49652 / DSM 12025 / NBRC 103806 / TLS)</name>
    <name type="common">Chlorobium tepidum</name>
    <dbReference type="NCBI Taxonomy" id="194439"/>
    <lineage>
        <taxon>Bacteria</taxon>
        <taxon>Pseudomonadati</taxon>
        <taxon>Chlorobiota</taxon>
        <taxon>Chlorobiia</taxon>
        <taxon>Chlorobiales</taxon>
        <taxon>Chlorobiaceae</taxon>
        <taxon>Chlorobaculum</taxon>
    </lineage>
</organism>
<dbReference type="EMBL" id="AE006470">
    <property type="protein sequence ID" value="AAM73419.1"/>
    <property type="molecule type" value="Genomic_DNA"/>
</dbReference>
<name>Q8KAF9_CHLTE</name>
<feature type="compositionally biased region" description="Basic residues" evidence="1">
    <location>
        <begin position="25"/>
        <end position="45"/>
    </location>
</feature>
<feature type="region of interest" description="Disordered" evidence="1">
    <location>
        <begin position="1"/>
        <end position="58"/>
    </location>
</feature>
<dbReference type="AlphaFoldDB" id="Q8KAF9"/>
<keyword evidence="3" id="KW-1185">Reference proteome</keyword>
<dbReference type="EnsemblBacteria" id="AAM73419">
    <property type="protein sequence ID" value="AAM73419"/>
    <property type="gene ID" value="CT2203"/>
</dbReference>
<dbReference type="STRING" id="194439.CT2203"/>
<sequence>MPHERRRVTIEEPPMKNKQPVPHPLHGHAHKRKYEKRLFRSRHKSIGQPPGSLIHIGE</sequence>
<evidence type="ECO:0000313" key="3">
    <source>
        <dbReference type="Proteomes" id="UP000001007"/>
    </source>
</evidence>
<feature type="compositionally biased region" description="Basic and acidic residues" evidence="1">
    <location>
        <begin position="1"/>
        <end position="15"/>
    </location>
</feature>
<protein>
    <submittedName>
        <fullName evidence="2">Uncharacterized protein</fullName>
    </submittedName>
</protein>
<reference evidence="2 3" key="1">
    <citation type="journal article" date="2002" name="Proc. Natl. Acad. Sci. U.S.A.">
        <title>The complete genome sequence of Chlorobium tepidum TLS, a photosynthetic, anaerobic, green-sulfur bacterium.</title>
        <authorList>
            <person name="Eisen J.A."/>
            <person name="Nelson K.E."/>
            <person name="Paulsen I.T."/>
            <person name="Heidelberg J.F."/>
            <person name="Wu M."/>
            <person name="Dodson R.J."/>
            <person name="Deboy R."/>
            <person name="Gwinn M.L."/>
            <person name="Nelson W.C."/>
            <person name="Haft D.H."/>
            <person name="Hickey E.K."/>
            <person name="Peterson J.D."/>
            <person name="Durkin A.S."/>
            <person name="Kolonay J.L."/>
            <person name="Yang F."/>
            <person name="Holt I."/>
            <person name="Umayam L.A."/>
            <person name="Mason T."/>
            <person name="Brenner M."/>
            <person name="Shea T.P."/>
            <person name="Parksey D."/>
            <person name="Nierman W.C."/>
            <person name="Feldblyum T.V."/>
            <person name="Hansen C.L."/>
            <person name="Craven M.B."/>
            <person name="Radune D."/>
            <person name="Vamathevan J."/>
            <person name="Khouri H."/>
            <person name="White O."/>
            <person name="Gruber T.M."/>
            <person name="Ketchum K.A."/>
            <person name="Venter J.C."/>
            <person name="Tettelin H."/>
            <person name="Bryant D.A."/>
            <person name="Fraser C.M."/>
        </authorList>
    </citation>
    <scope>NUCLEOTIDE SEQUENCE [LARGE SCALE GENOMIC DNA]</scope>
    <source>
        <strain evidence="3">ATCC 49652 / DSM 12025 / NBRC 103806 / TLS</strain>
    </source>
</reference>
<evidence type="ECO:0000313" key="2">
    <source>
        <dbReference type="EMBL" id="AAM73419.1"/>
    </source>
</evidence>
<proteinExistence type="predicted"/>
<dbReference type="Proteomes" id="UP000001007">
    <property type="component" value="Chromosome"/>
</dbReference>